<protein>
    <submittedName>
        <fullName evidence="1">Uncharacterized protein</fullName>
    </submittedName>
</protein>
<organism evidence="1">
    <name type="scientific">Lepeophtheirus salmonis</name>
    <name type="common">Salmon louse</name>
    <name type="synonym">Caligus salmonis</name>
    <dbReference type="NCBI Taxonomy" id="72036"/>
    <lineage>
        <taxon>Eukaryota</taxon>
        <taxon>Metazoa</taxon>
        <taxon>Ecdysozoa</taxon>
        <taxon>Arthropoda</taxon>
        <taxon>Crustacea</taxon>
        <taxon>Multicrustacea</taxon>
        <taxon>Hexanauplia</taxon>
        <taxon>Copepoda</taxon>
        <taxon>Siphonostomatoida</taxon>
        <taxon>Caligidae</taxon>
        <taxon>Lepeophtheirus</taxon>
    </lineage>
</organism>
<reference evidence="1" key="1">
    <citation type="submission" date="2014-05" db="EMBL/GenBank/DDBJ databases">
        <authorList>
            <person name="Chronopoulou M."/>
        </authorList>
    </citation>
    <scope>NUCLEOTIDE SEQUENCE</scope>
    <source>
        <tissue evidence="1">Whole organism</tissue>
    </source>
</reference>
<dbReference type="EMBL" id="HACA01020750">
    <property type="protein sequence ID" value="CDW38111.1"/>
    <property type="molecule type" value="Transcribed_RNA"/>
</dbReference>
<name>A0A0K2UK93_LEPSM</name>
<dbReference type="AlphaFoldDB" id="A0A0K2UK93"/>
<evidence type="ECO:0000313" key="1">
    <source>
        <dbReference type="EMBL" id="CDW38111.1"/>
    </source>
</evidence>
<proteinExistence type="predicted"/>
<feature type="non-terminal residue" evidence="1">
    <location>
        <position position="1"/>
    </location>
</feature>
<accession>A0A0K2UK93</accession>
<sequence length="67" mass="7667">KADFSLHSLNNSFYSHSEGLNNKGIPKGELPHTSYVYTQFISKNFAYYNLQSSTTLHVKIKKVSEQK</sequence>